<dbReference type="Proteomes" id="UP000186549">
    <property type="component" value="Unassembled WGS sequence"/>
</dbReference>
<organism evidence="2 3">
    <name type="scientific">Bacteroides uniformis</name>
    <dbReference type="NCBI Taxonomy" id="820"/>
    <lineage>
        <taxon>Bacteria</taxon>
        <taxon>Pseudomonadati</taxon>
        <taxon>Bacteroidota</taxon>
        <taxon>Bacteroidia</taxon>
        <taxon>Bacteroidales</taxon>
        <taxon>Bacteroidaceae</taxon>
        <taxon>Bacteroides</taxon>
    </lineage>
</organism>
<accession>A0A1Q6I9H8</accession>
<name>A0A1Q6I9H8_BACUN</name>
<evidence type="ECO:0000313" key="2">
    <source>
        <dbReference type="EMBL" id="OKZ35515.1"/>
    </source>
</evidence>
<reference evidence="2 3" key="1">
    <citation type="journal article" date="2016" name="Nat. Biotechnol.">
        <title>Measurement of bacterial replication rates in microbial communities.</title>
        <authorList>
            <person name="Brown C.T."/>
            <person name="Olm M.R."/>
            <person name="Thomas B.C."/>
            <person name="Banfield J.F."/>
        </authorList>
    </citation>
    <scope>NUCLEOTIDE SEQUENCE [LARGE SCALE GENOMIC DNA]</scope>
    <source>
        <strain evidence="2">45_41</strain>
    </source>
</reference>
<protein>
    <submittedName>
        <fullName evidence="2">Uncharacterized protein</fullName>
    </submittedName>
</protein>
<sequence>MVQNNIKMNKEEFQTKKNDIDSKIRELKNQKIQLEKEYIESNQGFPVGSKVCITVLAHERYIFGNNERILVPEAKKLAYIADYEIDDNGEVVPSLRQLDYNGGMSAIPLFVNLKKDIIELV</sequence>
<dbReference type="EMBL" id="MNQU01000167">
    <property type="protein sequence ID" value="OKZ35515.1"/>
    <property type="molecule type" value="Genomic_DNA"/>
</dbReference>
<feature type="coiled-coil region" evidence="1">
    <location>
        <begin position="10"/>
        <end position="44"/>
    </location>
</feature>
<comment type="caution">
    <text evidence="2">The sequence shown here is derived from an EMBL/GenBank/DDBJ whole genome shotgun (WGS) entry which is preliminary data.</text>
</comment>
<gene>
    <name evidence="2" type="ORF">BHV79_06510</name>
</gene>
<evidence type="ECO:0000313" key="3">
    <source>
        <dbReference type="Proteomes" id="UP000186549"/>
    </source>
</evidence>
<proteinExistence type="predicted"/>
<dbReference type="AlphaFoldDB" id="A0A1Q6I9H8"/>
<evidence type="ECO:0000256" key="1">
    <source>
        <dbReference type="SAM" id="Coils"/>
    </source>
</evidence>
<keyword evidence="1" id="KW-0175">Coiled coil</keyword>